<dbReference type="AlphaFoldDB" id="V6I318"/>
<comment type="caution">
    <text evidence="1">The sequence shown here is derived from an EMBL/GenBank/DDBJ whole genome shotgun (WGS) entry which is preliminary data.</text>
</comment>
<evidence type="ECO:0000313" key="1">
    <source>
        <dbReference type="EMBL" id="EQA64311.1"/>
    </source>
</evidence>
<dbReference type="EMBL" id="AHMT02000006">
    <property type="protein sequence ID" value="EQA64311.1"/>
    <property type="molecule type" value="Genomic_DNA"/>
</dbReference>
<dbReference type="Proteomes" id="UP000018747">
    <property type="component" value="Unassembled WGS sequence"/>
</dbReference>
<reference evidence="1" key="1">
    <citation type="submission" date="2013-05" db="EMBL/GenBank/DDBJ databases">
        <authorList>
            <person name="Harkins D.M."/>
            <person name="Durkin A.S."/>
            <person name="Brinkac L.M."/>
            <person name="Haft D.H."/>
            <person name="Selengut J.D."/>
            <person name="Sanka R."/>
            <person name="DePew J."/>
            <person name="Purushe J."/>
            <person name="Hartskeerl R.A."/>
            <person name="Ahmed A."/>
            <person name="van der Linden H."/>
            <person name="Goris M.G.A."/>
            <person name="Vinetz J.M."/>
            <person name="Sutton G.G."/>
            <person name="Nierman W.C."/>
            <person name="Fouts D.E."/>
        </authorList>
    </citation>
    <scope>NUCLEOTIDE SEQUENCE [LARGE SCALE GENOMIC DNA]</scope>
    <source>
        <strain evidence="1">L 60</strain>
    </source>
</reference>
<protein>
    <recommendedName>
        <fullName evidence="3">Large structural domain protein</fullName>
    </recommendedName>
</protein>
<proteinExistence type="predicted"/>
<evidence type="ECO:0000313" key="2">
    <source>
        <dbReference type="Proteomes" id="UP000018747"/>
    </source>
</evidence>
<accession>V6I318</accession>
<evidence type="ECO:0008006" key="3">
    <source>
        <dbReference type="Google" id="ProtNLM"/>
    </source>
</evidence>
<name>V6I318_9LEPT</name>
<gene>
    <name evidence="1" type="ORF">LEP1GSC062_2013</name>
</gene>
<sequence>MFAAETVVEAALGILTGGILNMQNTGLEGTFAEGNYELAKFRDTNKAQRHLNELGMRTGAEMAQHDQVIDFVITTGLAAASFIPGAAVVTVPALIAYKASRGAYEGGAAGMAAGAVSGAINTVTNDAGISVNLGYSYAGGFSAGISTSGSGVLLGGEYSEKNGFGVSLGYGFSNGLDLKAGISQRGGKTYSVSTSGKNAPVSLSYSLNITNEGEHTNSFGVSVRLPGTGEFSNVAGHFNYNDHSGLSSDVSYTFGKDSDIRTPEQKKADAARNNLLDNIFNGLGAAVSGIGRGAKSAWESVSGLFGGGDPIPMMLVGRGQVSPDTEEKMLQDYILKERGSKEGILGELTAKGELGLLTDIEKDKLFKLVAAKDIMDKYDQQFMNGDMDFNELSPAAKAEYRNNARYYLNAERAHSEAVLRNWKNDGVTEVPLTPYAKSLLKAQFPGLDLDAIRLMKPEGVQKFLLKVLTFGNAGSVTIGNNVYNLSNASSSDPAGYNQVGTGPFDSMNTLGHLAHEITHIPQQNESFLGKLGFALRYVPEQIKDMIANSSVVQKTLGLFGLSMNRTYTTTPFAGAVPNSVIGMQNNYFYNGGYTGYDNYADMNDAIMIKRIKQIYGQY</sequence>
<organism evidence="1 2">
    <name type="scientific">Leptospira alexanderi serovar Manhao 3 str. L 60</name>
    <dbReference type="NCBI Taxonomy" id="1049759"/>
    <lineage>
        <taxon>Bacteria</taxon>
        <taxon>Pseudomonadati</taxon>
        <taxon>Spirochaetota</taxon>
        <taxon>Spirochaetia</taxon>
        <taxon>Leptospirales</taxon>
        <taxon>Leptospiraceae</taxon>
        <taxon>Leptospira</taxon>
    </lineage>
</organism>
<keyword evidence="2" id="KW-1185">Reference proteome</keyword>